<name>A0A1G8PGP1_9CLOT</name>
<dbReference type="RefSeq" id="WP_031576551.1">
    <property type="nucleotide sequence ID" value="NZ_FNDZ01000005.1"/>
</dbReference>
<keyword evidence="1" id="KW-0378">Hydrolase</keyword>
<organism evidence="1 2">
    <name type="scientific">Proteiniclasticum ruminis</name>
    <dbReference type="NCBI Taxonomy" id="398199"/>
    <lineage>
        <taxon>Bacteria</taxon>
        <taxon>Bacillati</taxon>
        <taxon>Bacillota</taxon>
        <taxon>Clostridia</taxon>
        <taxon>Eubacteriales</taxon>
        <taxon>Clostridiaceae</taxon>
        <taxon>Proteiniclasticum</taxon>
    </lineage>
</organism>
<evidence type="ECO:0000313" key="1">
    <source>
        <dbReference type="EMBL" id="SDI91478.1"/>
    </source>
</evidence>
<dbReference type="Proteomes" id="UP000183255">
    <property type="component" value="Unassembled WGS sequence"/>
</dbReference>
<protein>
    <submittedName>
        <fullName evidence="1">Gag-polyprotein putative aspartyl protease</fullName>
    </submittedName>
</protein>
<dbReference type="Gene3D" id="2.40.70.10">
    <property type="entry name" value="Acid Proteases"/>
    <property type="match status" value="1"/>
</dbReference>
<dbReference type="GO" id="GO:0008233">
    <property type="term" value="F:peptidase activity"/>
    <property type="evidence" value="ECO:0007669"/>
    <property type="project" value="UniProtKB-KW"/>
</dbReference>
<dbReference type="InterPro" id="IPR021109">
    <property type="entry name" value="Peptidase_aspartic_dom_sf"/>
</dbReference>
<reference evidence="1 2" key="1">
    <citation type="submission" date="2016-10" db="EMBL/GenBank/DDBJ databases">
        <authorList>
            <person name="de Groot N.N."/>
        </authorList>
    </citation>
    <scope>NUCLEOTIDE SEQUENCE [LARGE SCALE GENOMIC DNA]</scope>
    <source>
        <strain evidence="1 2">CGMCC 1.5058</strain>
    </source>
</reference>
<gene>
    <name evidence="1" type="ORF">SAMN05421804_10594</name>
</gene>
<dbReference type="GO" id="GO:0006508">
    <property type="term" value="P:proteolysis"/>
    <property type="evidence" value="ECO:0007669"/>
    <property type="project" value="UniProtKB-KW"/>
</dbReference>
<dbReference type="SUPFAM" id="SSF50630">
    <property type="entry name" value="Acid proteases"/>
    <property type="match status" value="1"/>
</dbReference>
<keyword evidence="1" id="KW-0645">Protease</keyword>
<dbReference type="AlphaFoldDB" id="A0A1G8PGP1"/>
<sequence>MEKHHVERDNKVEEEDKSGSKLVFSKEQFAGLIFLPVILNGRRIIAFFDTGAGMTFIRSSLAKEMGLKEQSQLLGVNNQGKQMDFRTVEVGSLVLGQEWMENLSAGVVPDESLDFGHDSEGNAFPADLILGWDVIGNVRFAFDMRKREVLVKPGGGSPQEDSLKWDRFPEIQIDYQGMKYPMGFDTGHTETMLDDSWLNRIQGLHSSSAVVQGIGSRSEEEVHIADRLTFFVYGQEVMLEHIEIMNHKIPGSEPGSISGLLGIDLVKGKRWTMDGKSRHFQILD</sequence>
<accession>A0A1G8PGP1</accession>
<proteinExistence type="predicted"/>
<dbReference type="EMBL" id="FNDZ01000005">
    <property type="protein sequence ID" value="SDI91478.1"/>
    <property type="molecule type" value="Genomic_DNA"/>
</dbReference>
<evidence type="ECO:0000313" key="2">
    <source>
        <dbReference type="Proteomes" id="UP000183255"/>
    </source>
</evidence>
<dbReference type="Pfam" id="PF13650">
    <property type="entry name" value="Asp_protease_2"/>
    <property type="match status" value="1"/>
</dbReference>